<keyword evidence="1" id="KW-0812">Transmembrane</keyword>
<dbReference type="InParanoid" id="M0MPJ8"/>
<gene>
    <name evidence="2" type="ORF">C449_01281</name>
</gene>
<evidence type="ECO:0000313" key="3">
    <source>
        <dbReference type="Proteomes" id="UP000011669"/>
    </source>
</evidence>
<reference evidence="2 3" key="1">
    <citation type="journal article" date="2014" name="PLoS Genet.">
        <title>Phylogenetically driven sequencing of extremely halophilic archaea reveals strategies for static and dynamic osmo-response.</title>
        <authorList>
            <person name="Becker E.A."/>
            <person name="Seitzer P.M."/>
            <person name="Tritt A."/>
            <person name="Larsen D."/>
            <person name="Krusor M."/>
            <person name="Yao A.I."/>
            <person name="Wu D."/>
            <person name="Madern D."/>
            <person name="Eisen J.A."/>
            <person name="Darling A.E."/>
            <person name="Facciotti M.T."/>
        </authorList>
    </citation>
    <scope>NUCLEOTIDE SEQUENCE [LARGE SCALE GENOMIC DNA]</scope>
    <source>
        <strain evidence="2 3">DSM 5350</strain>
    </source>
</reference>
<dbReference type="RefSeq" id="WP_006076061.1">
    <property type="nucleotide sequence ID" value="NZ_AOMD01000004.1"/>
</dbReference>
<keyword evidence="3" id="KW-1185">Reference proteome</keyword>
<dbReference type="InterPro" id="IPR046739">
    <property type="entry name" value="DUF6789"/>
</dbReference>
<evidence type="ECO:0000256" key="1">
    <source>
        <dbReference type="SAM" id="Phobius"/>
    </source>
</evidence>
<protein>
    <submittedName>
        <fullName evidence="2">Uncharacterized protein</fullName>
    </submittedName>
</protein>
<evidence type="ECO:0000313" key="2">
    <source>
        <dbReference type="EMBL" id="EMA47556.1"/>
    </source>
</evidence>
<name>M0MPJ8_9EURY</name>
<dbReference type="STRING" id="1227455.C449_01281"/>
<dbReference type="Proteomes" id="UP000011669">
    <property type="component" value="Unassembled WGS sequence"/>
</dbReference>
<dbReference type="AlphaFoldDB" id="M0MPJ8"/>
<feature type="transmembrane region" description="Helical" evidence="1">
    <location>
        <begin position="82"/>
        <end position="101"/>
    </location>
</feature>
<dbReference type="OrthoDB" id="342717at2157"/>
<keyword evidence="1" id="KW-0472">Membrane</keyword>
<comment type="caution">
    <text evidence="2">The sequence shown here is derived from an EMBL/GenBank/DDBJ whole genome shotgun (WGS) entry which is preliminary data.</text>
</comment>
<keyword evidence="1" id="KW-1133">Transmembrane helix</keyword>
<dbReference type="EMBL" id="AOMD01000004">
    <property type="protein sequence ID" value="EMA47556.1"/>
    <property type="molecule type" value="Genomic_DNA"/>
</dbReference>
<feature type="transmembrane region" description="Helical" evidence="1">
    <location>
        <begin position="113"/>
        <end position="134"/>
    </location>
</feature>
<proteinExistence type="predicted"/>
<accession>M0MPJ8</accession>
<organism evidence="2 3">
    <name type="scientific">Halococcus saccharolyticus DSM 5350</name>
    <dbReference type="NCBI Taxonomy" id="1227455"/>
    <lineage>
        <taxon>Archaea</taxon>
        <taxon>Methanobacteriati</taxon>
        <taxon>Methanobacteriota</taxon>
        <taxon>Stenosarchaea group</taxon>
        <taxon>Halobacteria</taxon>
        <taxon>Halobacteriales</taxon>
        <taxon>Halococcaceae</taxon>
        <taxon>Halococcus</taxon>
    </lineage>
</organism>
<dbReference type="Pfam" id="PF20587">
    <property type="entry name" value="DUF6789"/>
    <property type="match status" value="1"/>
</dbReference>
<dbReference type="PATRIC" id="fig|1227455.4.peg.264"/>
<feature type="transmembrane region" description="Helical" evidence="1">
    <location>
        <begin position="26"/>
        <end position="52"/>
    </location>
</feature>
<sequence length="179" mass="18626">MVNAGSLIERVTGQPESAALADLRRIVVGGVVGAIAGGLGTLAFSIVLYIAIVLGAFEPAQFGELAGLAGIGDPIVGEGNPLVGYLIFVGGGMTTWPFLFAALHHYLPGWRMAVSGITFAAIGWAGFSIAFYSGQTGTDLLLFVVLTFVGQCLYGFVLGLVFEYAEPRVDVAFVGTTFQ</sequence>
<feature type="transmembrane region" description="Helical" evidence="1">
    <location>
        <begin position="140"/>
        <end position="162"/>
    </location>
</feature>